<dbReference type="EMBL" id="DACSEO010000138">
    <property type="protein sequence ID" value="HAT1684994.1"/>
    <property type="molecule type" value="Genomic_DNA"/>
</dbReference>
<dbReference type="AlphaFoldDB" id="A0AAN5RGZ6"/>
<evidence type="ECO:0000313" key="2">
    <source>
        <dbReference type="Proteomes" id="UP000856143"/>
    </source>
</evidence>
<dbReference type="Proteomes" id="UP000856143">
    <property type="component" value="Unassembled WGS sequence"/>
</dbReference>
<protein>
    <submittedName>
        <fullName evidence="1">Uncharacterized protein</fullName>
    </submittedName>
</protein>
<name>A0AAN5RGZ6_KLEOX</name>
<accession>A0AAN5RGZ6</accession>
<comment type="caution">
    <text evidence="1">The sequence shown here is derived from an EMBL/GenBank/DDBJ whole genome shotgun (WGS) entry which is preliminary data.</text>
</comment>
<reference evidence="1" key="2">
    <citation type="submission" date="2020-11" db="EMBL/GenBank/DDBJ databases">
        <authorList>
            <consortium name="NCBI Pathogen Detection Project"/>
        </authorList>
    </citation>
    <scope>NUCLEOTIDE SEQUENCE</scope>
    <source>
        <strain evidence="1">R404</strain>
    </source>
</reference>
<proteinExistence type="predicted"/>
<evidence type="ECO:0000313" key="1">
    <source>
        <dbReference type="EMBL" id="HAT1684994.1"/>
    </source>
</evidence>
<reference evidence="1" key="1">
    <citation type="journal article" date="2018" name="Genome Biol.">
        <title>SKESA: strategic k-mer extension for scrupulous assemblies.</title>
        <authorList>
            <person name="Souvorov A."/>
            <person name="Agarwala R."/>
            <person name="Lipman D.J."/>
        </authorList>
    </citation>
    <scope>NUCLEOTIDE SEQUENCE</scope>
    <source>
        <strain evidence="1">R404</strain>
    </source>
</reference>
<gene>
    <name evidence="1" type="ORF">I8Y21_005823</name>
</gene>
<sequence>MMNKLTPAFKCCNEMTLISLWPQSFTHKKGQSEVSLVIRMIDIVAAKYVQQYASKYHEVTGYSLPSEYTVSEQEARDIAEDCKRYIDKTNGKIQSAKDTVKAREKRINDIKKAPLRPVNVSNPYERPEELKDVIEREKRYLEQDKEKSAELCDIYSKAIKVLNMGINMSSDVDNSWILKAYLAPLDSYVSGRVSDYNRIFTAIETVINMKNKEIKRVDYSPVQHFNYYVQEYINEKLYLLTANYYSVNNEALRHAVTLAEYTELHLPRFSDDARTMYLALHINQKDLA</sequence>
<organism evidence="1 2">
    <name type="scientific">Klebsiella oxytoca</name>
    <dbReference type="NCBI Taxonomy" id="571"/>
    <lineage>
        <taxon>Bacteria</taxon>
        <taxon>Pseudomonadati</taxon>
        <taxon>Pseudomonadota</taxon>
        <taxon>Gammaproteobacteria</taxon>
        <taxon>Enterobacterales</taxon>
        <taxon>Enterobacteriaceae</taxon>
        <taxon>Klebsiella/Raoultella group</taxon>
        <taxon>Klebsiella</taxon>
    </lineage>
</organism>